<dbReference type="Proteomes" id="UP000069241">
    <property type="component" value="Chromosome"/>
</dbReference>
<feature type="transmembrane region" description="Helical" evidence="8">
    <location>
        <begin position="233"/>
        <end position="250"/>
    </location>
</feature>
<dbReference type="KEGG" id="dfi:AXF13_13535"/>
<evidence type="ECO:0000256" key="7">
    <source>
        <dbReference type="ARBA" id="ARBA00023136"/>
    </source>
</evidence>
<protein>
    <recommendedName>
        <fullName evidence="8">Probable membrane transporter protein</fullName>
    </recommendedName>
</protein>
<dbReference type="PANTHER" id="PTHR30269">
    <property type="entry name" value="TRANSMEMBRANE PROTEIN YFCA"/>
    <property type="match status" value="1"/>
</dbReference>
<evidence type="ECO:0000256" key="3">
    <source>
        <dbReference type="ARBA" id="ARBA00022448"/>
    </source>
</evidence>
<sequence>MISSDIVIIALAGFFSGIIKTGVGVGSGIFLLPTLALGFPAKLALGLGAPLLLASDAIGLRYYWKQWLPRTELARLFLAALPGLILGAVLLPLIPGGIFRIGVGVFGVFYALSLLWPQFPAAVLLRRLFGGLNARYAEEGAYIYGFLGGVSTVLAHAGGLVWSLYLITAARDRRIFVGTTIILFFVTNIYKTVSYVYIGIIGPDDLLKVIPAIPMIFLGSYLGNVINKRCNYILFRKIVLCFILFISVSLCI</sequence>
<gene>
    <name evidence="9" type="ORF">AXF13_13535</name>
</gene>
<dbReference type="PANTHER" id="PTHR30269:SF23">
    <property type="entry name" value="MEMBRANE TRANSPORTER PROTEIN YDHB-RELATED"/>
    <property type="match status" value="1"/>
</dbReference>
<keyword evidence="3" id="KW-0813">Transport</keyword>
<keyword evidence="7 8" id="KW-0472">Membrane</keyword>
<evidence type="ECO:0000256" key="8">
    <source>
        <dbReference type="RuleBase" id="RU363041"/>
    </source>
</evidence>
<feature type="transmembrane region" description="Helical" evidence="8">
    <location>
        <begin position="206"/>
        <end position="226"/>
    </location>
</feature>
<feature type="transmembrane region" description="Helical" evidence="8">
    <location>
        <begin position="175"/>
        <end position="200"/>
    </location>
</feature>
<feature type="transmembrane region" description="Helical" evidence="8">
    <location>
        <begin position="76"/>
        <end position="94"/>
    </location>
</feature>
<feature type="transmembrane region" description="Helical" evidence="8">
    <location>
        <begin position="101"/>
        <end position="121"/>
    </location>
</feature>
<proteinExistence type="inferred from homology"/>
<dbReference type="RefSeq" id="WP_062254023.1">
    <property type="nucleotide sequence ID" value="NZ_CP014229.1"/>
</dbReference>
<comment type="similarity">
    <text evidence="2 8">Belongs to the 4-toluene sulfonate uptake permease (TSUP) (TC 2.A.102) family.</text>
</comment>
<feature type="transmembrane region" description="Helical" evidence="8">
    <location>
        <begin position="6"/>
        <end position="31"/>
    </location>
</feature>
<evidence type="ECO:0000256" key="4">
    <source>
        <dbReference type="ARBA" id="ARBA00022475"/>
    </source>
</evidence>
<accession>A0A0X8JLP8</accession>
<comment type="subcellular location">
    <subcellularLocation>
        <location evidence="1 8">Cell membrane</location>
        <topology evidence="1 8">Multi-pass membrane protein</topology>
    </subcellularLocation>
</comment>
<evidence type="ECO:0000313" key="10">
    <source>
        <dbReference type="Proteomes" id="UP000069241"/>
    </source>
</evidence>
<reference evidence="10" key="1">
    <citation type="submission" date="2016-02" db="EMBL/GenBank/DDBJ databases">
        <authorList>
            <person name="Holder M.E."/>
            <person name="Ajami N.J."/>
            <person name="Petrosino J.F."/>
        </authorList>
    </citation>
    <scope>NUCLEOTIDE SEQUENCE [LARGE SCALE GENOMIC DNA]</scope>
    <source>
        <strain evidence="10">CCUG 45958</strain>
    </source>
</reference>
<evidence type="ECO:0000256" key="5">
    <source>
        <dbReference type="ARBA" id="ARBA00022692"/>
    </source>
</evidence>
<dbReference type="GO" id="GO:0005886">
    <property type="term" value="C:plasma membrane"/>
    <property type="evidence" value="ECO:0007669"/>
    <property type="project" value="UniProtKB-SubCell"/>
</dbReference>
<keyword evidence="5 8" id="KW-0812">Transmembrane</keyword>
<keyword evidence="10" id="KW-1185">Reference proteome</keyword>
<organism evidence="9 10">
    <name type="scientific">Desulfovibrio fairfieldensis</name>
    <dbReference type="NCBI Taxonomy" id="44742"/>
    <lineage>
        <taxon>Bacteria</taxon>
        <taxon>Pseudomonadati</taxon>
        <taxon>Thermodesulfobacteriota</taxon>
        <taxon>Desulfovibrionia</taxon>
        <taxon>Desulfovibrionales</taxon>
        <taxon>Desulfovibrionaceae</taxon>
        <taxon>Desulfovibrio</taxon>
    </lineage>
</organism>
<evidence type="ECO:0000256" key="1">
    <source>
        <dbReference type="ARBA" id="ARBA00004651"/>
    </source>
</evidence>
<evidence type="ECO:0000313" key="9">
    <source>
        <dbReference type="EMBL" id="AMD91060.1"/>
    </source>
</evidence>
<dbReference type="InterPro" id="IPR052017">
    <property type="entry name" value="TSUP"/>
</dbReference>
<keyword evidence="6 8" id="KW-1133">Transmembrane helix</keyword>
<evidence type="ECO:0000256" key="6">
    <source>
        <dbReference type="ARBA" id="ARBA00022989"/>
    </source>
</evidence>
<evidence type="ECO:0000256" key="2">
    <source>
        <dbReference type="ARBA" id="ARBA00009142"/>
    </source>
</evidence>
<feature type="transmembrane region" description="Helical" evidence="8">
    <location>
        <begin position="141"/>
        <end position="168"/>
    </location>
</feature>
<dbReference type="InterPro" id="IPR002781">
    <property type="entry name" value="TM_pro_TauE-like"/>
</dbReference>
<dbReference type="EMBL" id="CP014229">
    <property type="protein sequence ID" value="AMD91060.1"/>
    <property type="molecule type" value="Genomic_DNA"/>
</dbReference>
<dbReference type="AlphaFoldDB" id="A0A0X8JLP8"/>
<keyword evidence="4 8" id="KW-1003">Cell membrane</keyword>
<name>A0A0X8JLP8_9BACT</name>
<dbReference type="Pfam" id="PF01925">
    <property type="entry name" value="TauE"/>
    <property type="match status" value="1"/>
</dbReference>